<evidence type="ECO:0000313" key="5">
    <source>
        <dbReference type="Proteomes" id="UP000064967"/>
    </source>
</evidence>
<feature type="compositionally biased region" description="Basic and acidic residues" evidence="1">
    <location>
        <begin position="1793"/>
        <end position="1803"/>
    </location>
</feature>
<evidence type="ECO:0000256" key="1">
    <source>
        <dbReference type="SAM" id="MobiDB-lite"/>
    </source>
</evidence>
<feature type="domain" description="DNA2/NAM7 helicase-like C-terminal" evidence="3">
    <location>
        <begin position="1352"/>
        <end position="1542"/>
    </location>
</feature>
<feature type="domain" description="DNA2/NAM7 helicase helicase" evidence="2">
    <location>
        <begin position="354"/>
        <end position="428"/>
    </location>
</feature>
<dbReference type="InterPro" id="IPR041677">
    <property type="entry name" value="DNA2/NAM7_AAA_11"/>
</dbReference>
<dbReference type="KEGG" id="llu:AKJ09_11376"/>
<keyword evidence="4" id="KW-0378">Hydrolase</keyword>
<feature type="region of interest" description="Disordered" evidence="1">
    <location>
        <begin position="1739"/>
        <end position="1830"/>
    </location>
</feature>
<dbReference type="STRING" id="1391654.AKJ09_11376"/>
<keyword evidence="4" id="KW-0547">Nucleotide-binding</keyword>
<feature type="region of interest" description="Disordered" evidence="1">
    <location>
        <begin position="1"/>
        <end position="20"/>
    </location>
</feature>
<feature type="compositionally biased region" description="Low complexity" evidence="1">
    <location>
        <begin position="1815"/>
        <end position="1826"/>
    </location>
</feature>
<sequence>MTQPLVSPAESPVTHEDNFTVGSVQGGADAVLAELRTRLLDLTLLNRLLNFKQTSPRVVRFVDELPDQLFSRLGDGDELEVVPVPLPPSNHALLAGAGASLGKDRQRAAEAYAAEVGIATSFDVPEPAEGKKPDAKHSDSAIQSLLFPSDLERSLTAIAADARTAVEEKGSEILYLVFGFLEWFESQDSPKSILAPLVMLPVKLRKGEPDRKTGAYRFYLSALEQDILSNISLQEKLRRDFGLTIPDLDDEELPEAYFERLAKTVPLPPRWQIRRQISLGLLSFSKLLMYRDLDPRNWPEGNGPADHPRLLELIGGAVAGEPSGDREYAHEYDFEKTIDAGGPPVVPPIVLDADSSQHSAIVDAMMGKNLVIEGPPGTGKSQTIANLIVAALGEGKSVLFVAEKQTALEVVHRRLEKLGLGQFCLELHSDKAQKSRVLDDVRRRRETRGTFRPPTQLDECIRVQRDARARLNDYANVLNRRVGQLGWTIHELLWGTQRRREKLGAHASTWDAIGFDGVENLALGGYEAFRAAASDFGTSLADVRRGEASLAAHPFWGVWPNDPRSDLAPDLLRHLEALERAVGEAEALRASLVERLGGDVPEDPTSLAAWLARLQFLGQAAQGAVVSSASALVQPVVREELAAWSRGLAAFRQRRAMIFARLPSPAALNALRAPTFEPFAFLRPEVRTDGVTHLVALTNDLATRLQRADGLVDAVARWLGESMLPRTLAVVAMLAELFDLARSAPFQVLAYRAPTTDAQLPLIDGAARRVAELRAERAALAQSFHLDLLPADPAVLERHAATCATTGALSFLSGDYREAKRVYALLSRVPARPADPQMADAFRALGAHVKKLRSFEESPELRRALGPAFQALETNFEAIHAARSWQARAESFAHRHAHISPRLVGLGMAHDARLRDLAVLASHADVEMPSLASHVDAVLRNRQDVRIDGATTVATALEALSQLRSAVVALVEVTKHVGPQAAPTVGVLRELRAEADALVSHASVLEAATLPGDVFGPAFRSVEAPLDVLERSVAFADALVAADTPAPLRDSLLRDASPAAFDGVGSGLQDLRTAVDAVRTAEANFSNTWGVRAADWYGMAGEAALRIVRERSARALEHRAHLAPWLAYLRARHALARAGGAAFLDIVEKSSAFEADHLRLAAELVVHSSLARRVFDAHPLLQNHDGITHDGVRAKFREYDVKIIDLERERLARRIDDRPVPEGIKSSSVKERTELALLDHELGKQRRHLPIRQLVNRAGGALRALKPCFMMSPRSVAQYLEGGRHEFDLVVMDEASQLRPEDALGAILRGKQVVIVGDSKQLPPTSFFSSSTDGDGEQEEEFVTENKESILDLARTTYRPVRQLRWHYRSRHGSLIAFSNKEYYGDNLVVFPSPKDATEDLGVKFVKVEDGLYADGVNEREAERVADAVIEHLRDRVAESFGVVALNIRQQQRIQHLLATKLKDEPELRKRFDEGGTDGPFVKNLESVQGDERDVIYISVTYGPSSPNGRVAKRFGPINQANGWRRLNVLFSRAKKRVVVFASFESSNLDASSTTTMARGAEDLRKYLEFARTGRLTHGQTSGRAPDSDFEVEVAEALQNAGYTVEPQVGVAGYFVDLAVRHPRTRAPSFSASSATAPRITRASPRAIGIDSVSRFSKDSAGAFIVFGRRIGSAIRAAKPSVFSRRSSRRWLTRRTSEAPRIASWLSRCTPNGHGSTLSQAGQCRGAWFCGLVACTSSSEPAASGETDTPIDARRPGAEAGGSAPPHATTDAGSKSSSPSPPASDDGATARTETADESPRADGDASSEPPPSSPPTSGDDAGSRADAGGGRSEVAQCNELVQRGSSVESLRTVGAGDGSLEGGTVLDGTYVLTQVTDDVEYPPGGTRTPYGGETLRIRGGELEELFTYPSGDVRRFDATLMIVGSHFQLVPTCTWSSNPANLPLLGDWAPTEHQSGSTYFAATEGTLTFSTPRGNHERLTLVYTKVAD</sequence>
<dbReference type="OrthoDB" id="9757917at2"/>
<keyword evidence="4" id="KW-0067">ATP-binding</keyword>
<dbReference type="Gene3D" id="3.40.50.300">
    <property type="entry name" value="P-loop containing nucleotide triphosphate hydrolases"/>
    <property type="match status" value="3"/>
</dbReference>
<dbReference type="InterPro" id="IPR045055">
    <property type="entry name" value="DNA2/NAM7-like"/>
</dbReference>
<dbReference type="GO" id="GO:0004386">
    <property type="term" value="F:helicase activity"/>
    <property type="evidence" value="ECO:0007669"/>
    <property type="project" value="UniProtKB-KW"/>
</dbReference>
<evidence type="ECO:0000259" key="3">
    <source>
        <dbReference type="Pfam" id="PF13087"/>
    </source>
</evidence>
<feature type="region of interest" description="Disordered" evidence="1">
    <location>
        <begin position="1842"/>
        <end position="1864"/>
    </location>
</feature>
<feature type="compositionally biased region" description="Low complexity" evidence="1">
    <location>
        <begin position="1769"/>
        <end position="1789"/>
    </location>
</feature>
<dbReference type="InterPro" id="IPR025103">
    <property type="entry name" value="DUF4011"/>
</dbReference>
<protein>
    <submittedName>
        <fullName evidence="4">DNA helicase related protein</fullName>
    </submittedName>
</protein>
<dbReference type="PATRIC" id="fig|1391654.3.peg.11546"/>
<organism evidence="4 5">
    <name type="scientific">Labilithrix luteola</name>
    <dbReference type="NCBI Taxonomy" id="1391654"/>
    <lineage>
        <taxon>Bacteria</taxon>
        <taxon>Pseudomonadati</taxon>
        <taxon>Myxococcota</taxon>
        <taxon>Polyangia</taxon>
        <taxon>Polyangiales</taxon>
        <taxon>Labilitrichaceae</taxon>
        <taxon>Labilithrix</taxon>
    </lineage>
</organism>
<reference evidence="4 5" key="1">
    <citation type="submission" date="2015-08" db="EMBL/GenBank/DDBJ databases">
        <authorList>
            <person name="Babu N.S."/>
            <person name="Beckwith C.J."/>
            <person name="Beseler K.G."/>
            <person name="Brison A."/>
            <person name="Carone J.V."/>
            <person name="Caskin T.P."/>
            <person name="Diamond M."/>
            <person name="Durham M.E."/>
            <person name="Foxe J.M."/>
            <person name="Go M."/>
            <person name="Henderson B.A."/>
            <person name="Jones I.B."/>
            <person name="McGettigan J.A."/>
            <person name="Micheletti S.J."/>
            <person name="Nasrallah M.E."/>
            <person name="Ortiz D."/>
            <person name="Piller C.R."/>
            <person name="Privatt S.R."/>
            <person name="Schneider S.L."/>
            <person name="Sharp S."/>
            <person name="Smith T.C."/>
            <person name="Stanton J.D."/>
            <person name="Ullery H.E."/>
            <person name="Wilson R.J."/>
            <person name="Serrano M.G."/>
            <person name="Buck G."/>
            <person name="Lee V."/>
            <person name="Wang Y."/>
            <person name="Carvalho R."/>
            <person name="Voegtly L."/>
            <person name="Shi R."/>
            <person name="Duckworth R."/>
            <person name="Johnson A."/>
            <person name="Loviza R."/>
            <person name="Walstead R."/>
            <person name="Shah Z."/>
            <person name="Kiflezghi M."/>
            <person name="Wade K."/>
            <person name="Ball S.L."/>
            <person name="Bradley K.W."/>
            <person name="Asai D.J."/>
            <person name="Bowman C.A."/>
            <person name="Russell D.A."/>
            <person name="Pope W.H."/>
            <person name="Jacobs-Sera D."/>
            <person name="Hendrix R.W."/>
            <person name="Hatfull G.F."/>
        </authorList>
    </citation>
    <scope>NUCLEOTIDE SEQUENCE [LARGE SCALE GENOMIC DNA]</scope>
    <source>
        <strain evidence="4 5">DSM 27648</strain>
    </source>
</reference>
<accession>A0A0K1QG77</accession>
<keyword evidence="4" id="KW-0347">Helicase</keyword>
<dbReference type="Pfam" id="PF13087">
    <property type="entry name" value="AAA_12"/>
    <property type="match status" value="1"/>
</dbReference>
<dbReference type="Pfam" id="PF13086">
    <property type="entry name" value="AAA_11"/>
    <property type="match status" value="2"/>
</dbReference>
<dbReference type="Proteomes" id="UP000064967">
    <property type="component" value="Chromosome"/>
</dbReference>
<name>A0A0K1QG77_9BACT</name>
<proteinExistence type="predicted"/>
<evidence type="ECO:0000259" key="2">
    <source>
        <dbReference type="Pfam" id="PF13086"/>
    </source>
</evidence>
<evidence type="ECO:0000313" key="4">
    <source>
        <dbReference type="EMBL" id="AKV04713.1"/>
    </source>
</evidence>
<dbReference type="EMBL" id="CP012333">
    <property type="protein sequence ID" value="AKV04713.1"/>
    <property type="molecule type" value="Genomic_DNA"/>
</dbReference>
<dbReference type="CDD" id="cd18808">
    <property type="entry name" value="SF1_C_Upf1"/>
    <property type="match status" value="1"/>
</dbReference>
<dbReference type="InterPro" id="IPR041679">
    <property type="entry name" value="DNA2/NAM7-like_C"/>
</dbReference>
<dbReference type="InterPro" id="IPR027417">
    <property type="entry name" value="P-loop_NTPase"/>
</dbReference>
<dbReference type="InterPro" id="IPR047187">
    <property type="entry name" value="SF1_C_Upf1"/>
</dbReference>
<gene>
    <name evidence="4" type="ORF">AKJ09_11376</name>
</gene>
<keyword evidence="5" id="KW-1185">Reference proteome</keyword>
<feature type="domain" description="DNA2/NAM7 helicase helicase" evidence="2">
    <location>
        <begin position="1284"/>
        <end position="1326"/>
    </location>
</feature>
<dbReference type="PANTHER" id="PTHR10887">
    <property type="entry name" value="DNA2/NAM7 HELICASE FAMILY"/>
    <property type="match status" value="1"/>
</dbReference>
<dbReference type="SUPFAM" id="SSF52540">
    <property type="entry name" value="P-loop containing nucleoside triphosphate hydrolases"/>
    <property type="match status" value="2"/>
</dbReference>
<dbReference type="Pfam" id="PF13195">
    <property type="entry name" value="DUF4011"/>
    <property type="match status" value="1"/>
</dbReference>